<feature type="non-terminal residue" evidence="2">
    <location>
        <position position="1"/>
    </location>
</feature>
<evidence type="ECO:0000259" key="1">
    <source>
        <dbReference type="Pfam" id="PF07479"/>
    </source>
</evidence>
<dbReference type="AlphaFoldDB" id="A0A382KE41"/>
<name>A0A382KE41_9ZZZZ</name>
<feature type="domain" description="Glycerol-3-phosphate dehydrogenase NAD-dependent C-terminal" evidence="1">
    <location>
        <begin position="1"/>
        <end position="80"/>
    </location>
</feature>
<dbReference type="Gene3D" id="1.10.1040.10">
    <property type="entry name" value="N-(1-d-carboxylethyl)-l-norvaline Dehydrogenase, domain 2"/>
    <property type="match status" value="1"/>
</dbReference>
<protein>
    <recommendedName>
        <fullName evidence="1">Glycerol-3-phosphate dehydrogenase NAD-dependent C-terminal domain-containing protein</fullName>
    </recommendedName>
</protein>
<accession>A0A382KE41</accession>
<dbReference type="GO" id="GO:0006072">
    <property type="term" value="P:glycerol-3-phosphate metabolic process"/>
    <property type="evidence" value="ECO:0007669"/>
    <property type="project" value="InterPro"/>
</dbReference>
<dbReference type="InterPro" id="IPR006109">
    <property type="entry name" value="G3P_DH_NAD-dep_C"/>
</dbReference>
<organism evidence="2">
    <name type="scientific">marine metagenome</name>
    <dbReference type="NCBI Taxonomy" id="408172"/>
    <lineage>
        <taxon>unclassified sequences</taxon>
        <taxon>metagenomes</taxon>
        <taxon>ecological metagenomes</taxon>
    </lineage>
</organism>
<evidence type="ECO:0000313" key="2">
    <source>
        <dbReference type="EMBL" id="SVC22276.1"/>
    </source>
</evidence>
<dbReference type="InterPro" id="IPR008927">
    <property type="entry name" value="6-PGluconate_DH-like_C_sf"/>
</dbReference>
<dbReference type="GO" id="GO:0005975">
    <property type="term" value="P:carbohydrate metabolic process"/>
    <property type="evidence" value="ECO:0007669"/>
    <property type="project" value="InterPro"/>
</dbReference>
<dbReference type="EMBL" id="UINC01079860">
    <property type="protein sequence ID" value="SVC22276.1"/>
    <property type="molecule type" value="Genomic_DNA"/>
</dbReference>
<gene>
    <name evidence="2" type="ORF">METZ01_LOCUS275130</name>
</gene>
<dbReference type="SUPFAM" id="SSF48179">
    <property type="entry name" value="6-phosphogluconate dehydrogenase C-terminal domain-like"/>
    <property type="match status" value="1"/>
</dbReference>
<dbReference type="PANTHER" id="PTHR11728:SF1">
    <property type="entry name" value="GLYCEROL-3-PHOSPHATE DEHYDROGENASE [NAD(+)] 2, CHLOROPLASTIC"/>
    <property type="match status" value="1"/>
</dbReference>
<proteinExistence type="predicted"/>
<sequence>GIGDLVATCTSTHSRNHKVGYRIGQGETLEEILSSSEKVAEGVETTRSMHQLAEKISVELPITTEVYRVLFENKPPRQAVGDLMRRELKRE</sequence>
<dbReference type="InterPro" id="IPR013328">
    <property type="entry name" value="6PGD_dom2"/>
</dbReference>
<dbReference type="GO" id="GO:0005829">
    <property type="term" value="C:cytosol"/>
    <property type="evidence" value="ECO:0007669"/>
    <property type="project" value="TreeGrafter"/>
</dbReference>
<reference evidence="2" key="1">
    <citation type="submission" date="2018-05" db="EMBL/GenBank/DDBJ databases">
        <authorList>
            <person name="Lanie J.A."/>
            <person name="Ng W.-L."/>
            <person name="Kazmierczak K.M."/>
            <person name="Andrzejewski T.M."/>
            <person name="Davidsen T.M."/>
            <person name="Wayne K.J."/>
            <person name="Tettelin H."/>
            <person name="Glass J.I."/>
            <person name="Rusch D."/>
            <person name="Podicherti R."/>
            <person name="Tsui H.-C.T."/>
            <person name="Winkler M.E."/>
        </authorList>
    </citation>
    <scope>NUCLEOTIDE SEQUENCE</scope>
</reference>
<dbReference type="Pfam" id="PF07479">
    <property type="entry name" value="NAD_Gly3P_dh_C"/>
    <property type="match status" value="1"/>
</dbReference>
<dbReference type="PANTHER" id="PTHR11728">
    <property type="entry name" value="GLYCEROL-3-PHOSPHATE DEHYDROGENASE"/>
    <property type="match status" value="1"/>
</dbReference>